<comment type="PTM">
    <text evidence="7">Carbamylation allows a single lysine to coordinate two divalent metal cations.</text>
</comment>
<evidence type="ECO:0000256" key="2">
    <source>
        <dbReference type="ARBA" id="ARBA00008829"/>
    </source>
</evidence>
<sequence length="500" mass="55059">MKEAAASYLIKNGTVVNADYSHKADVLVGENGKILKVAPDIDISSSPDNSDTLPVKVIDATGKYIMPGGIDPHVHLQLTFMGQVSETPETGTKCAIQGGTTLLIDFIIPPPSTEEGILLQTYQQWNDKYCQAASCNYSFHGCITKWDETMKQQIQQLQQEAGINSFKMFMAYKNALMLDDASLIQGFARCKQLGILPAVHAENGELVAYLQDQVINEQKITDPQGHPISRPVRVEAEACERAISIASQLNAPLMIVHNTTAASVEALRRGQADGVRVFGEATIIHLLLDESAYFTGSWGHRAAHVLSPPLRSKEHVEALWRGIDAGVLTQVVTDHCAFTTAQKEFGRQDFRKIPNGCPGIEERMPLLWTKGVNTGRIRMTQFVALTSTNAAKTYNLYPQKGAVAEGADADLVIWDPTAKKTISASTHQSRLDINVFEGIEVQGLPETVFLNGEIVVDQFKIVQTNKGQYVRLQPFAEEVYGGVENQDEVRMKWMEQVKCG</sequence>
<dbReference type="PANTHER" id="PTHR11647:SF1">
    <property type="entry name" value="COLLAPSIN RESPONSE MEDIATOR PROTEIN"/>
    <property type="match status" value="1"/>
</dbReference>
<protein>
    <recommendedName>
        <fullName evidence="6">dihydropyrimidinase</fullName>
        <ecNumber evidence="6">3.5.2.2</ecNumber>
    </recommendedName>
</protein>
<comment type="cofactor">
    <cofactor evidence="1">
        <name>Zn(2+)</name>
        <dbReference type="ChEBI" id="CHEBI:29105"/>
    </cofactor>
</comment>
<dbReference type="InterPro" id="IPR011778">
    <property type="entry name" value="Hydantoinase/dihydroPyrase"/>
</dbReference>
<dbReference type="Gene3D" id="2.30.40.10">
    <property type="entry name" value="Urease, subunit C, domain 1"/>
    <property type="match status" value="1"/>
</dbReference>
<dbReference type="FunFam" id="3.20.20.140:FF:000076">
    <property type="entry name" value="Dihydropyrimidinase like 2"/>
    <property type="match status" value="1"/>
</dbReference>
<comment type="catalytic activity">
    <reaction evidence="5">
        <text>5,6-dihydrouracil + H2O = 3-(carbamoylamino)propanoate + H(+)</text>
        <dbReference type="Rhea" id="RHEA:16121"/>
        <dbReference type="ChEBI" id="CHEBI:11892"/>
        <dbReference type="ChEBI" id="CHEBI:15377"/>
        <dbReference type="ChEBI" id="CHEBI:15378"/>
        <dbReference type="ChEBI" id="CHEBI:15901"/>
        <dbReference type="EC" id="3.5.2.2"/>
    </reaction>
</comment>
<feature type="modified residue" description="N6-carboxylysine" evidence="7">
    <location>
        <position position="167"/>
    </location>
</feature>
<organism evidence="9">
    <name type="scientific">Amphora coffeiformis</name>
    <dbReference type="NCBI Taxonomy" id="265554"/>
    <lineage>
        <taxon>Eukaryota</taxon>
        <taxon>Sar</taxon>
        <taxon>Stramenopiles</taxon>
        <taxon>Ochrophyta</taxon>
        <taxon>Bacillariophyta</taxon>
        <taxon>Bacillariophyceae</taxon>
        <taxon>Bacillariophycidae</taxon>
        <taxon>Thalassiophysales</taxon>
        <taxon>Catenulaceae</taxon>
        <taxon>Amphora</taxon>
    </lineage>
</organism>
<comment type="similarity">
    <text evidence="2">Belongs to the metallo-dependent hydrolases superfamily. Hydantoinase/dihydropyrimidinase family.</text>
</comment>
<dbReference type="Pfam" id="PF01979">
    <property type="entry name" value="Amidohydro_1"/>
    <property type="match status" value="1"/>
</dbReference>
<name>A0A7S3LF53_9STRA</name>
<dbReference type="SUPFAM" id="SSF51338">
    <property type="entry name" value="Composite domain of metallo-dependent hydrolases"/>
    <property type="match status" value="2"/>
</dbReference>
<dbReference type="Gene3D" id="3.20.20.140">
    <property type="entry name" value="Metal-dependent hydrolases"/>
    <property type="match status" value="1"/>
</dbReference>
<feature type="domain" description="Amidohydrolase-related" evidence="8">
    <location>
        <begin position="64"/>
        <end position="455"/>
    </location>
</feature>
<evidence type="ECO:0000259" key="8">
    <source>
        <dbReference type="Pfam" id="PF01979"/>
    </source>
</evidence>
<dbReference type="EMBL" id="HBIM01024853">
    <property type="protein sequence ID" value="CAE0421817.1"/>
    <property type="molecule type" value="Transcribed_RNA"/>
</dbReference>
<evidence type="ECO:0000256" key="3">
    <source>
        <dbReference type="ARBA" id="ARBA00022723"/>
    </source>
</evidence>
<gene>
    <name evidence="9" type="ORF">ACOF00016_LOCUS18440</name>
</gene>
<dbReference type="NCBIfam" id="TIGR02033">
    <property type="entry name" value="D-hydantoinase"/>
    <property type="match status" value="1"/>
</dbReference>
<dbReference type="SUPFAM" id="SSF51556">
    <property type="entry name" value="Metallo-dependent hydrolases"/>
    <property type="match status" value="1"/>
</dbReference>
<keyword evidence="3" id="KW-0479">Metal-binding</keyword>
<evidence type="ECO:0000256" key="1">
    <source>
        <dbReference type="ARBA" id="ARBA00001947"/>
    </source>
</evidence>
<dbReference type="GO" id="GO:0005829">
    <property type="term" value="C:cytosol"/>
    <property type="evidence" value="ECO:0007669"/>
    <property type="project" value="TreeGrafter"/>
</dbReference>
<dbReference type="CDD" id="cd01314">
    <property type="entry name" value="D-HYD"/>
    <property type="match status" value="1"/>
</dbReference>
<evidence type="ECO:0000256" key="4">
    <source>
        <dbReference type="ARBA" id="ARBA00022801"/>
    </source>
</evidence>
<reference evidence="9" key="1">
    <citation type="submission" date="2021-01" db="EMBL/GenBank/DDBJ databases">
        <authorList>
            <person name="Corre E."/>
            <person name="Pelletier E."/>
            <person name="Niang G."/>
            <person name="Scheremetjew M."/>
            <person name="Finn R."/>
            <person name="Kale V."/>
            <person name="Holt S."/>
            <person name="Cochrane G."/>
            <person name="Meng A."/>
            <person name="Brown T."/>
            <person name="Cohen L."/>
        </authorList>
    </citation>
    <scope>NUCLEOTIDE SEQUENCE</scope>
    <source>
        <strain evidence="9">CCMP127</strain>
    </source>
</reference>
<dbReference type="GO" id="GO:0046872">
    <property type="term" value="F:metal ion binding"/>
    <property type="evidence" value="ECO:0007669"/>
    <property type="project" value="UniProtKB-KW"/>
</dbReference>
<dbReference type="InterPro" id="IPR050378">
    <property type="entry name" value="Metallo-dep_Hydrolases_sf"/>
</dbReference>
<accession>A0A7S3LF53</accession>
<evidence type="ECO:0000256" key="5">
    <source>
        <dbReference type="ARBA" id="ARBA00036696"/>
    </source>
</evidence>
<evidence type="ECO:0000256" key="6">
    <source>
        <dbReference type="ARBA" id="ARBA00039113"/>
    </source>
</evidence>
<proteinExistence type="inferred from homology"/>
<dbReference type="GO" id="GO:0004157">
    <property type="term" value="F:dihydropyrimidinase activity"/>
    <property type="evidence" value="ECO:0007669"/>
    <property type="project" value="UniProtKB-EC"/>
</dbReference>
<dbReference type="InterPro" id="IPR011059">
    <property type="entry name" value="Metal-dep_hydrolase_composite"/>
</dbReference>
<evidence type="ECO:0000313" key="9">
    <source>
        <dbReference type="EMBL" id="CAE0421817.1"/>
    </source>
</evidence>
<dbReference type="PANTHER" id="PTHR11647">
    <property type="entry name" value="HYDRANTOINASE/DIHYDROPYRIMIDINASE FAMILY MEMBER"/>
    <property type="match status" value="1"/>
</dbReference>
<evidence type="ECO:0000256" key="7">
    <source>
        <dbReference type="PIRSR" id="PIRSR611778-50"/>
    </source>
</evidence>
<dbReference type="AlphaFoldDB" id="A0A7S3LF53"/>
<dbReference type="EC" id="3.5.2.2" evidence="6"/>
<dbReference type="InterPro" id="IPR032466">
    <property type="entry name" value="Metal_Hydrolase"/>
</dbReference>
<keyword evidence="4" id="KW-0378">Hydrolase</keyword>
<dbReference type="InterPro" id="IPR006680">
    <property type="entry name" value="Amidohydro-rel"/>
</dbReference>